<feature type="transmembrane region" description="Helical" evidence="1">
    <location>
        <begin position="79"/>
        <end position="101"/>
    </location>
</feature>
<dbReference type="Gene3D" id="2.160.20.80">
    <property type="entry name" value="E3 ubiquitin-protein ligase SopA"/>
    <property type="match status" value="2"/>
</dbReference>
<dbReference type="InterPro" id="IPR001646">
    <property type="entry name" value="5peptide_repeat"/>
</dbReference>
<dbReference type="RefSeq" id="WP_323276352.1">
    <property type="nucleotide sequence ID" value="NZ_JAYGHT010000005.1"/>
</dbReference>
<evidence type="ECO:0000313" key="3">
    <source>
        <dbReference type="EMBL" id="MEA5517915.1"/>
    </source>
</evidence>
<comment type="caution">
    <text evidence="3">The sequence shown here is derived from an EMBL/GenBank/DDBJ whole genome shotgun (WGS) entry which is preliminary data.</text>
</comment>
<evidence type="ECO:0000313" key="4">
    <source>
        <dbReference type="Proteomes" id="UP001301728"/>
    </source>
</evidence>
<keyword evidence="4" id="KW-1185">Reference proteome</keyword>
<feature type="transmembrane region" description="Helical" evidence="1">
    <location>
        <begin position="133"/>
        <end position="154"/>
    </location>
</feature>
<dbReference type="SUPFAM" id="SSF141571">
    <property type="entry name" value="Pentapeptide repeat-like"/>
    <property type="match status" value="1"/>
</dbReference>
<name>A0ABU5TSP2_9CYAN</name>
<feature type="transmembrane region" description="Helical" evidence="1">
    <location>
        <begin position="108"/>
        <end position="127"/>
    </location>
</feature>
<dbReference type="InterPro" id="IPR051082">
    <property type="entry name" value="Pentapeptide-BTB/POZ_domain"/>
</dbReference>
<protein>
    <submittedName>
        <fullName evidence="3">Pentapeptide repeat-containing protein</fullName>
    </submittedName>
</protein>
<keyword evidence="1" id="KW-1133">Transmembrane helix</keyword>
<gene>
    <name evidence="3" type="ORF">VB854_03005</name>
</gene>
<dbReference type="InterPro" id="IPR024983">
    <property type="entry name" value="CHAT_dom"/>
</dbReference>
<feature type="transmembrane region" description="Helical" evidence="1">
    <location>
        <begin position="38"/>
        <end position="59"/>
    </location>
</feature>
<keyword evidence="1" id="KW-0812">Transmembrane</keyword>
<evidence type="ECO:0000256" key="1">
    <source>
        <dbReference type="SAM" id="Phobius"/>
    </source>
</evidence>
<reference evidence="3 4" key="1">
    <citation type="submission" date="2023-12" db="EMBL/GenBank/DDBJ databases">
        <title>Baltic Sea Cyanobacteria.</title>
        <authorList>
            <person name="Delbaje E."/>
            <person name="Fewer D.P."/>
            <person name="Shishido T.K."/>
        </authorList>
    </citation>
    <scope>NUCLEOTIDE SEQUENCE [LARGE SCALE GENOMIC DNA]</scope>
    <source>
        <strain evidence="3 4">CCNP 1315</strain>
    </source>
</reference>
<dbReference type="Pfam" id="PF00805">
    <property type="entry name" value="Pentapeptide"/>
    <property type="match status" value="2"/>
</dbReference>
<dbReference type="PANTHER" id="PTHR14136">
    <property type="entry name" value="BTB_POZ DOMAIN-CONTAINING PROTEIN KCTD9"/>
    <property type="match status" value="1"/>
</dbReference>
<feature type="domain" description="CHAT" evidence="2">
    <location>
        <begin position="427"/>
        <end position="627"/>
    </location>
</feature>
<dbReference type="PANTHER" id="PTHR14136:SF17">
    <property type="entry name" value="BTB_POZ DOMAIN-CONTAINING PROTEIN KCTD9"/>
    <property type="match status" value="1"/>
</dbReference>
<dbReference type="Pfam" id="PF12770">
    <property type="entry name" value="CHAT"/>
    <property type="match status" value="1"/>
</dbReference>
<dbReference type="EMBL" id="JAYGHT010000005">
    <property type="protein sequence ID" value="MEA5517915.1"/>
    <property type="molecule type" value="Genomic_DNA"/>
</dbReference>
<evidence type="ECO:0000259" key="2">
    <source>
        <dbReference type="Pfam" id="PF12770"/>
    </source>
</evidence>
<organism evidence="3 4">
    <name type="scientific">Limnoraphis robusta CCNP1315</name>
    <dbReference type="NCBI Taxonomy" id="3110306"/>
    <lineage>
        <taxon>Bacteria</taxon>
        <taxon>Bacillati</taxon>
        <taxon>Cyanobacteriota</taxon>
        <taxon>Cyanophyceae</taxon>
        <taxon>Oscillatoriophycideae</taxon>
        <taxon>Oscillatoriales</taxon>
        <taxon>Sirenicapillariaceae</taxon>
        <taxon>Limnoraphis</taxon>
    </lineage>
</organism>
<dbReference type="Proteomes" id="UP001301728">
    <property type="component" value="Unassembled WGS sequence"/>
</dbReference>
<sequence>MSIAIPDLAERPIYSLTYLLLLITFFGLTALQGFQRGLYTTSITITVIAFVSGVMQLHPGFRIQIMSEILSSLMITPQAIIFAVPGISAIALLSATGIILFGFSTAPATIIFTISGSVLAAISSLSIATDEPLATILVGIATLIANYIALRGLAGDQKFAFVRPMAIAIATWRGTSFRGADLTDADFTGAELKSTDFREANLTRTRWFQAKGLDLARVGNSYLQHLQIQKLVTTLEGQGQNFDKMILTGINLKDANLQDTSFIGADLNHANLQNADLSRAILKQTQLDGADLTGAILTGAYIEDWGITGETKLDGVQCEYIFMRVPTKSNPNPLRKPDNWRAVFLDGEFANFIKPYIDTLDLYHSQDVDPRAISLAFKNLSENNPDAELQIVAMEKRGQNSFNLKVKTASTADKSELSAEYFEDYNHFRVLPSSAKFLLAEKDARIRSLEDIIGTAIKQPTFDAPKVKILFLAADPTDTVRLRLGQELRDIREKLQLSKQRNSFVLESRESVRPGDITQAIYDVAPQIVHFCGHGTSQGELCFENNLGQAKSVEPEALASLFELIAEKVSCVVLNACYSEVQAEAISKHIPFVIGMNKAISDQAAITFTVGFYKALGGGHSFEKAYKFAIVEMQLEGIPENLIPVLYRKDDINTPIILDKPS</sequence>
<accession>A0ABU5TSP2</accession>
<feature type="transmembrane region" description="Helical" evidence="1">
    <location>
        <begin position="12"/>
        <end position="31"/>
    </location>
</feature>
<proteinExistence type="predicted"/>
<keyword evidence="1" id="KW-0472">Membrane</keyword>